<evidence type="ECO:0000313" key="2">
    <source>
        <dbReference type="Proteomes" id="UP001153678"/>
    </source>
</evidence>
<dbReference type="Gene3D" id="1.10.260.40">
    <property type="entry name" value="lambda repressor-like DNA-binding domains"/>
    <property type="match status" value="1"/>
</dbReference>
<name>A0A9W4T000_9GLOM</name>
<sequence length="201" mass="23732">FWLFNYEFDNFKRVDISSHCDKHLKHGITHELIIELVELLDKGDFEVDGQEGKKSYFKRYYYEQDENYKLIMAKVKNNNSYQMLVSPKEEEIFRQVESDECLGSKALGKDATVLEKIKYELCQSIVRYKRKKQLDLKKISRLLKLDELAANKLLHYYTENFALDSLISYVEKLNIPCQVKITPENVPSNHKTSNGRTRKHA</sequence>
<keyword evidence="2" id="KW-1185">Reference proteome</keyword>
<evidence type="ECO:0000313" key="1">
    <source>
        <dbReference type="EMBL" id="CAI2187048.1"/>
    </source>
</evidence>
<dbReference type="InterPro" id="IPR010982">
    <property type="entry name" value="Lambda_DNA-bd_dom_sf"/>
</dbReference>
<organism evidence="1 2">
    <name type="scientific">Funneliformis geosporum</name>
    <dbReference type="NCBI Taxonomy" id="1117311"/>
    <lineage>
        <taxon>Eukaryota</taxon>
        <taxon>Fungi</taxon>
        <taxon>Fungi incertae sedis</taxon>
        <taxon>Mucoromycota</taxon>
        <taxon>Glomeromycotina</taxon>
        <taxon>Glomeromycetes</taxon>
        <taxon>Glomerales</taxon>
        <taxon>Glomeraceae</taxon>
        <taxon>Funneliformis</taxon>
    </lineage>
</organism>
<dbReference type="OrthoDB" id="2432795at2759"/>
<protein>
    <submittedName>
        <fullName evidence="1">2409_t:CDS:1</fullName>
    </submittedName>
</protein>
<gene>
    <name evidence="1" type="ORF">FWILDA_LOCUS12881</name>
</gene>
<dbReference type="GO" id="GO:0003677">
    <property type="term" value="F:DNA binding"/>
    <property type="evidence" value="ECO:0007669"/>
    <property type="project" value="InterPro"/>
</dbReference>
<comment type="caution">
    <text evidence="1">The sequence shown here is derived from an EMBL/GenBank/DDBJ whole genome shotgun (WGS) entry which is preliminary data.</text>
</comment>
<reference evidence="1" key="1">
    <citation type="submission" date="2022-08" db="EMBL/GenBank/DDBJ databases">
        <authorList>
            <person name="Kallberg Y."/>
            <person name="Tangrot J."/>
            <person name="Rosling A."/>
        </authorList>
    </citation>
    <scope>NUCLEOTIDE SEQUENCE</scope>
    <source>
        <strain evidence="1">Wild A</strain>
    </source>
</reference>
<dbReference type="Proteomes" id="UP001153678">
    <property type="component" value="Unassembled WGS sequence"/>
</dbReference>
<proteinExistence type="predicted"/>
<dbReference type="EMBL" id="CAMKVN010004427">
    <property type="protein sequence ID" value="CAI2187048.1"/>
    <property type="molecule type" value="Genomic_DNA"/>
</dbReference>
<accession>A0A9W4T000</accession>
<feature type="non-terminal residue" evidence="1">
    <location>
        <position position="201"/>
    </location>
</feature>
<dbReference type="AlphaFoldDB" id="A0A9W4T000"/>